<feature type="domain" description="CBM-cenC" evidence="2">
    <location>
        <begin position="241"/>
        <end position="384"/>
    </location>
</feature>
<organism evidence="3">
    <name type="scientific">marine metagenome</name>
    <dbReference type="NCBI Taxonomy" id="408172"/>
    <lineage>
        <taxon>unclassified sequences</taxon>
        <taxon>metagenomes</taxon>
        <taxon>ecological metagenomes</taxon>
    </lineage>
</organism>
<name>A0A382LSQ8_9ZZZZ</name>
<dbReference type="AlphaFoldDB" id="A0A382LSQ8"/>
<dbReference type="Gene3D" id="2.60.120.260">
    <property type="entry name" value="Galactose-binding domain-like"/>
    <property type="match status" value="1"/>
</dbReference>
<dbReference type="GO" id="GO:0016798">
    <property type="term" value="F:hydrolase activity, acting on glycosyl bonds"/>
    <property type="evidence" value="ECO:0007669"/>
    <property type="project" value="InterPro"/>
</dbReference>
<keyword evidence="1" id="KW-0378">Hydrolase</keyword>
<evidence type="ECO:0000313" key="3">
    <source>
        <dbReference type="EMBL" id="SVC39586.1"/>
    </source>
</evidence>
<gene>
    <name evidence="3" type="ORF">METZ01_LOCUS292440</name>
</gene>
<evidence type="ECO:0000259" key="2">
    <source>
        <dbReference type="Pfam" id="PF02018"/>
    </source>
</evidence>
<feature type="non-terminal residue" evidence="3">
    <location>
        <position position="395"/>
    </location>
</feature>
<sequence length="395" mass="41978">MNVEGVHHSQTEIEMENFELGNYSFWVYAIYEEGTSVSSDTVEAAIDSAGATTAVIEFRADMNLVDGWSSAEHTLDVMGSFNGWSGTSSGMTDAGDGQYVLTEHISVFPGAVLEWKFKAFPDEAFVNNGLEIGDNRTFIFSGDDQVLGPFNPNITVFIAGSDLVLGITESGGLPGDTVSVSVWTDLGDYNMYAYQIAAGFDGNLMTFLSADTIGSMTPSDWPFNVEPDDSGGVVIESFPLNTLTNPGFEELDAFGNAVGWGSAHAGEGQAHTNIVTDSTVAHSGENYAHIGVDNGAAWAVVHSDANQYTIPASAGETWRFSGYAKSVSGIDGDFGGFKIEGKDADGSIIEDSGDMIMPITDEWTLISADYIMPVGTVQATAVIVAVRYDGSNCDY</sequence>
<dbReference type="EMBL" id="UINC01088934">
    <property type="protein sequence ID" value="SVC39586.1"/>
    <property type="molecule type" value="Genomic_DNA"/>
</dbReference>
<proteinExistence type="predicted"/>
<dbReference type="Pfam" id="PF02018">
    <property type="entry name" value="CBM_4_9"/>
    <property type="match status" value="1"/>
</dbReference>
<evidence type="ECO:0000256" key="1">
    <source>
        <dbReference type="ARBA" id="ARBA00022801"/>
    </source>
</evidence>
<accession>A0A382LSQ8</accession>
<dbReference type="InterPro" id="IPR003305">
    <property type="entry name" value="CenC_carb-bd"/>
</dbReference>
<reference evidence="3" key="1">
    <citation type="submission" date="2018-05" db="EMBL/GenBank/DDBJ databases">
        <authorList>
            <person name="Lanie J.A."/>
            <person name="Ng W.-L."/>
            <person name="Kazmierczak K.M."/>
            <person name="Andrzejewski T.M."/>
            <person name="Davidsen T.M."/>
            <person name="Wayne K.J."/>
            <person name="Tettelin H."/>
            <person name="Glass J.I."/>
            <person name="Rusch D."/>
            <person name="Podicherti R."/>
            <person name="Tsui H.-C.T."/>
            <person name="Winkler M.E."/>
        </authorList>
    </citation>
    <scope>NUCLEOTIDE SEQUENCE</scope>
</reference>
<protein>
    <recommendedName>
        <fullName evidence="2">CBM-cenC domain-containing protein</fullName>
    </recommendedName>
</protein>